<feature type="region of interest" description="Disordered" evidence="2">
    <location>
        <begin position="613"/>
        <end position="635"/>
    </location>
</feature>
<dbReference type="Proteomes" id="UP001140091">
    <property type="component" value="Unassembled WGS sequence"/>
</dbReference>
<feature type="compositionally biased region" description="Basic and acidic residues" evidence="2">
    <location>
        <begin position="167"/>
        <end position="180"/>
    </location>
</feature>
<name>A0A9W8MK86_9AGAR</name>
<dbReference type="EMBL" id="JANBPK010000780">
    <property type="protein sequence ID" value="KAJ2932138.1"/>
    <property type="molecule type" value="Genomic_DNA"/>
</dbReference>
<sequence>MPPRGASASSIRIARLEAELDRERDGFNLRESTLTEQLRELSSEKDGLTQDVRQKQVELDWERAMSEEMVKRLEGMEQENASLWVRVLDLESTVAQKEEIRETLEKVILALEAEKEEHARTISSIEQDLSHARQEAQSSQAQYSKELKTATAENRLVLQRLKGERAARKAERAQSSKEQSDQQQQFEAVRRELEDRVAALVQDVQTKEQDLIELEKYLATVRREKEEVVASVAREMEEAEAKAKKQINGLQETLYSVTSTSEADKKEHARAISALEQSLSYARQEMQNSQAQYTKELKAATAENRLILQQLKEEKAARRAERAQSLKERSDQQREFEGVRMMLDDRVAALVQNVQTKEQDCVGFQEDLATVRREKGEALASLEREMEEAEAEAKKQINGLREALDSIKSASEADKREYVRNISSLEQDLSYARQEMQNSREQYTKELKAATAENRLLSQQLADEKAGRETESAQSLKERSEQRQQFEGARRVLDEQVAALAQNVQTKEQDCIKLQEDLATVRREKGEAVASLEREMEEAKEEAKKQNDSLQETLENVIYALEADKKEHARTISSLEQDLSYGREEMQNTQARYTKELKAATAENRLLSLRLEDEKAERKAEHEQSLKERSDQQRQFEGARRMLDDKVVALMAKEQDSVRLEEYLATVRREKEEAVASLERLMQEAKEAAKKQIDSLHKTLENVKSASEAEKEEHARAISSLEQDLSYVREEVQNSQTRYTKELEATTAENRLLSLQLEDEKAARKAEHEQSLKERSDQQQQFEGARRMLDDRVAALVAKELDFVKLEENLATVRKEKEEAVASLEREMEEVKDEAKKRIDSLQETLENVKSALEAEKEKHIRTLSSLEQDLLHTKEGMQNAQVQCTKELEAAIVENRLLSQRLEDERVARGAEHAQLVKEKSDQEQQLDGAGRVLGERVAALGQDLQAKLQQEMDSAKGETKKQIDDLNDKLDQLKKARRAEKCTIM</sequence>
<dbReference type="AlphaFoldDB" id="A0A9W8MK86"/>
<evidence type="ECO:0000256" key="1">
    <source>
        <dbReference type="SAM" id="Coils"/>
    </source>
</evidence>
<evidence type="ECO:0000256" key="2">
    <source>
        <dbReference type="SAM" id="MobiDB-lite"/>
    </source>
</evidence>
<evidence type="ECO:0000313" key="4">
    <source>
        <dbReference type="Proteomes" id="UP001140091"/>
    </source>
</evidence>
<feature type="region of interest" description="Disordered" evidence="2">
    <location>
        <begin position="461"/>
        <end position="486"/>
    </location>
</feature>
<dbReference type="OrthoDB" id="2441647at2759"/>
<feature type="region of interest" description="Disordered" evidence="2">
    <location>
        <begin position="126"/>
        <end position="145"/>
    </location>
</feature>
<organism evidence="3 4">
    <name type="scientific">Candolleomyces eurysporus</name>
    <dbReference type="NCBI Taxonomy" id="2828524"/>
    <lineage>
        <taxon>Eukaryota</taxon>
        <taxon>Fungi</taxon>
        <taxon>Dikarya</taxon>
        <taxon>Basidiomycota</taxon>
        <taxon>Agaricomycotina</taxon>
        <taxon>Agaricomycetes</taxon>
        <taxon>Agaricomycetidae</taxon>
        <taxon>Agaricales</taxon>
        <taxon>Agaricineae</taxon>
        <taxon>Psathyrellaceae</taxon>
        <taxon>Candolleomyces</taxon>
    </lineage>
</organism>
<feature type="coiled-coil region" evidence="1">
    <location>
        <begin position="31"/>
        <end position="58"/>
    </location>
</feature>
<proteinExistence type="predicted"/>
<feature type="coiled-coil region" evidence="1">
    <location>
        <begin position="958"/>
        <end position="985"/>
    </location>
</feature>
<feature type="compositionally biased region" description="Basic and acidic residues" evidence="2">
    <location>
        <begin position="760"/>
        <end position="777"/>
    </location>
</feature>
<feature type="region of interest" description="Disordered" evidence="2">
    <location>
        <begin position="167"/>
        <end position="187"/>
    </location>
</feature>
<feature type="coiled-coil region" evidence="1">
    <location>
        <begin position="372"/>
        <end position="460"/>
    </location>
</feature>
<protein>
    <submittedName>
        <fullName evidence="3">Uncharacterized protein</fullName>
    </submittedName>
</protein>
<feature type="region of interest" description="Disordered" evidence="2">
    <location>
        <begin position="760"/>
        <end position="784"/>
    </location>
</feature>
<feature type="non-terminal residue" evidence="3">
    <location>
        <position position="987"/>
    </location>
</feature>
<reference evidence="3" key="1">
    <citation type="submission" date="2022-06" db="EMBL/GenBank/DDBJ databases">
        <title>Genome Sequence of Candolleomyces eurysporus.</title>
        <authorList>
            <person name="Buettner E."/>
        </authorList>
    </citation>
    <scope>NUCLEOTIDE SEQUENCE</scope>
    <source>
        <strain evidence="3">VTCC 930004</strain>
    </source>
</reference>
<keyword evidence="1" id="KW-0175">Coiled coil</keyword>
<feature type="compositionally biased region" description="Basic and acidic residues" evidence="2">
    <location>
        <begin position="462"/>
        <end position="486"/>
    </location>
</feature>
<keyword evidence="4" id="KW-1185">Reference proteome</keyword>
<accession>A0A9W8MK86</accession>
<comment type="caution">
    <text evidence="3">The sequence shown here is derived from an EMBL/GenBank/DDBJ whole genome shotgun (WGS) entry which is preliminary data.</text>
</comment>
<evidence type="ECO:0000313" key="3">
    <source>
        <dbReference type="EMBL" id="KAJ2932138.1"/>
    </source>
</evidence>
<feature type="coiled-coil region" evidence="1">
    <location>
        <begin position="664"/>
        <end position="724"/>
    </location>
</feature>
<gene>
    <name evidence="3" type="ORF">H1R20_g4958</name>
</gene>
<feature type="coiled-coil region" evidence="1">
    <location>
        <begin position="796"/>
        <end position="870"/>
    </location>
</feature>